<gene>
    <name evidence="2" type="ORF">H9809_12020</name>
</gene>
<feature type="transmembrane region" description="Helical" evidence="1">
    <location>
        <begin position="117"/>
        <end position="133"/>
    </location>
</feature>
<dbReference type="PANTHER" id="PTHR37314">
    <property type="entry name" value="SLR0142 PROTEIN"/>
    <property type="match status" value="1"/>
</dbReference>
<proteinExistence type="predicted"/>
<reference evidence="2" key="2">
    <citation type="submission" date="2021-04" db="EMBL/GenBank/DDBJ databases">
        <authorList>
            <person name="Gilroy R."/>
        </authorList>
    </citation>
    <scope>NUCLEOTIDE SEQUENCE</scope>
    <source>
        <strain evidence="2">1068</strain>
    </source>
</reference>
<evidence type="ECO:0000313" key="3">
    <source>
        <dbReference type="Proteomes" id="UP000824056"/>
    </source>
</evidence>
<keyword evidence="1" id="KW-0812">Transmembrane</keyword>
<comment type="caution">
    <text evidence="2">The sequence shown here is derived from an EMBL/GenBank/DDBJ whole genome shotgun (WGS) entry which is preliminary data.</text>
</comment>
<feature type="transmembrane region" description="Helical" evidence="1">
    <location>
        <begin position="175"/>
        <end position="193"/>
    </location>
</feature>
<feature type="transmembrane region" description="Helical" evidence="1">
    <location>
        <begin position="59"/>
        <end position="79"/>
    </location>
</feature>
<dbReference type="AlphaFoldDB" id="A0A9D2FTR9"/>
<feature type="transmembrane region" description="Helical" evidence="1">
    <location>
        <begin position="91"/>
        <end position="111"/>
    </location>
</feature>
<dbReference type="InterPro" id="IPR010699">
    <property type="entry name" value="DUF1275"/>
</dbReference>
<dbReference type="Proteomes" id="UP000824056">
    <property type="component" value="Unassembled WGS sequence"/>
</dbReference>
<keyword evidence="1" id="KW-0472">Membrane</keyword>
<accession>A0A9D2FTR9</accession>
<evidence type="ECO:0000256" key="1">
    <source>
        <dbReference type="SAM" id="Phobius"/>
    </source>
</evidence>
<sequence>MTQEKQISETHILGLLLALTGGFLDAHTYICRGGVFANAQTGNIVLLGLRLTSKDWIGAFYYLMPISAFVLGILICEAIQTRYKWASAIHWRQIIVLVEIFFLIAAGFIPLGRLDTIVNIMVSFICALQVEAFRKMNGNSYATTMCTGNLRSATENLYLYKKTGKKEHLKNSLQYYNVILFFILGAAAGGLLSSRLGSRAIWISCLGLLTVFTAMIKRRAL</sequence>
<dbReference type="Pfam" id="PF06912">
    <property type="entry name" value="DUF1275"/>
    <property type="match status" value="1"/>
</dbReference>
<feature type="transmembrane region" description="Helical" evidence="1">
    <location>
        <begin position="199"/>
        <end position="216"/>
    </location>
</feature>
<name>A0A9D2FTR9_9FIRM</name>
<reference evidence="2" key="1">
    <citation type="journal article" date="2021" name="PeerJ">
        <title>Extensive microbial diversity within the chicken gut microbiome revealed by metagenomics and culture.</title>
        <authorList>
            <person name="Gilroy R."/>
            <person name="Ravi A."/>
            <person name="Getino M."/>
            <person name="Pursley I."/>
            <person name="Horton D.L."/>
            <person name="Alikhan N.F."/>
            <person name="Baker D."/>
            <person name="Gharbi K."/>
            <person name="Hall N."/>
            <person name="Watson M."/>
            <person name="Adriaenssens E.M."/>
            <person name="Foster-Nyarko E."/>
            <person name="Jarju S."/>
            <person name="Secka A."/>
            <person name="Antonio M."/>
            <person name="Oren A."/>
            <person name="Chaudhuri R.R."/>
            <person name="La Ragione R."/>
            <person name="Hildebrand F."/>
            <person name="Pallen M.J."/>
        </authorList>
    </citation>
    <scope>NUCLEOTIDE SEQUENCE</scope>
    <source>
        <strain evidence="2">1068</strain>
    </source>
</reference>
<dbReference type="PANTHER" id="PTHR37314:SF4">
    <property type="entry name" value="UPF0700 TRANSMEMBRANE PROTEIN YOAK"/>
    <property type="match status" value="1"/>
</dbReference>
<keyword evidence="1" id="KW-1133">Transmembrane helix</keyword>
<dbReference type="EMBL" id="DXBG01000277">
    <property type="protein sequence ID" value="HIZ66602.1"/>
    <property type="molecule type" value="Genomic_DNA"/>
</dbReference>
<evidence type="ECO:0000313" key="2">
    <source>
        <dbReference type="EMBL" id="HIZ66602.1"/>
    </source>
</evidence>
<feature type="transmembrane region" description="Helical" evidence="1">
    <location>
        <begin position="12"/>
        <end position="30"/>
    </location>
</feature>
<protein>
    <submittedName>
        <fullName evidence="2">DUF1275 domain-containing protein</fullName>
    </submittedName>
</protein>
<organism evidence="2 3">
    <name type="scientific">Candidatus Blautia pullicola</name>
    <dbReference type="NCBI Taxonomy" id="2838498"/>
    <lineage>
        <taxon>Bacteria</taxon>
        <taxon>Bacillati</taxon>
        <taxon>Bacillota</taxon>
        <taxon>Clostridia</taxon>
        <taxon>Lachnospirales</taxon>
        <taxon>Lachnospiraceae</taxon>
        <taxon>Blautia</taxon>
    </lineage>
</organism>